<accession>A0ABT2ZXG6</accession>
<feature type="chain" id="PRO_5046625230" evidence="1">
    <location>
        <begin position="29"/>
        <end position="158"/>
    </location>
</feature>
<name>A0ABT2ZXG6_9RHOB</name>
<protein>
    <submittedName>
        <fullName evidence="2">Uncharacterized protein</fullName>
    </submittedName>
</protein>
<evidence type="ECO:0000313" key="3">
    <source>
        <dbReference type="Proteomes" id="UP001526166"/>
    </source>
</evidence>
<dbReference type="RefSeq" id="WP_263847421.1">
    <property type="nucleotide sequence ID" value="NZ_JAOWKW010000004.1"/>
</dbReference>
<keyword evidence="1" id="KW-0732">Signal</keyword>
<gene>
    <name evidence="2" type="ORF">OE699_06130</name>
</gene>
<dbReference type="Proteomes" id="UP001526166">
    <property type="component" value="Unassembled WGS sequence"/>
</dbReference>
<evidence type="ECO:0000313" key="2">
    <source>
        <dbReference type="EMBL" id="MCV2878427.1"/>
    </source>
</evidence>
<reference evidence="2 3" key="1">
    <citation type="submission" date="2022-10" db="EMBL/GenBank/DDBJ databases">
        <title>Sinirhodobacter sp. nov., isolated from ocean surface sediments.</title>
        <authorList>
            <person name="He W."/>
            <person name="Wang L."/>
            <person name="Zhang D.-F."/>
        </authorList>
    </citation>
    <scope>NUCLEOTIDE SEQUENCE [LARGE SCALE GENOMIC DNA]</scope>
    <source>
        <strain evidence="2 3">WL0115</strain>
    </source>
</reference>
<proteinExistence type="predicted"/>
<evidence type="ECO:0000256" key="1">
    <source>
        <dbReference type="SAM" id="SignalP"/>
    </source>
</evidence>
<organism evidence="2 3">
    <name type="scientific">Sedimentimonas flavescens</name>
    <dbReference type="NCBI Taxonomy" id="2851012"/>
    <lineage>
        <taxon>Bacteria</taxon>
        <taxon>Pseudomonadati</taxon>
        <taxon>Pseudomonadota</taxon>
        <taxon>Alphaproteobacteria</taxon>
        <taxon>Rhodobacterales</taxon>
        <taxon>Rhodobacter group</taxon>
        <taxon>Sedimentimonas</taxon>
    </lineage>
</organism>
<keyword evidence="3" id="KW-1185">Reference proteome</keyword>
<dbReference type="EMBL" id="JAOWKW010000004">
    <property type="protein sequence ID" value="MCV2878427.1"/>
    <property type="molecule type" value="Genomic_DNA"/>
</dbReference>
<sequence length="158" mass="17593">MFNVLRAFKSSMCEVLLFCLLAAVPALAQPPHLVIRDDHGGPLEAQLSRVETLRQEGRAVAIPEGRCLSACTLYLGLEETCVGKAAIFGFHGPTTQFGTIALPQAEFERLSALMARRYPEPLREWFLLSARFHTITYRYVTGEELIRLGVAECPDQID</sequence>
<comment type="caution">
    <text evidence="2">The sequence shown here is derived from an EMBL/GenBank/DDBJ whole genome shotgun (WGS) entry which is preliminary data.</text>
</comment>
<feature type="signal peptide" evidence="1">
    <location>
        <begin position="1"/>
        <end position="28"/>
    </location>
</feature>